<dbReference type="PANTHER" id="PTHR24401">
    <property type="entry name" value="SI:CH211-243P7.3-RELATED"/>
    <property type="match status" value="1"/>
</dbReference>
<evidence type="ECO:0000256" key="1">
    <source>
        <dbReference type="SAM" id="MobiDB-lite"/>
    </source>
</evidence>
<dbReference type="EMBL" id="JASDAP010000004">
    <property type="protein sequence ID" value="KAK1903799.1"/>
    <property type="molecule type" value="Genomic_DNA"/>
</dbReference>
<dbReference type="PANTHER" id="PTHR24401:SF29">
    <property type="entry name" value="SI:CH211-243P7.3-RELATED"/>
    <property type="match status" value="1"/>
</dbReference>
<gene>
    <name evidence="3" type="ORF">KUDE01_010986</name>
</gene>
<feature type="region of interest" description="Disordered" evidence="1">
    <location>
        <begin position="704"/>
        <end position="762"/>
    </location>
</feature>
<feature type="domain" description="DUF6729" evidence="2">
    <location>
        <begin position="1"/>
        <end position="150"/>
    </location>
</feature>
<feature type="compositionally biased region" description="Pro residues" evidence="1">
    <location>
        <begin position="745"/>
        <end position="759"/>
    </location>
</feature>
<feature type="region of interest" description="Disordered" evidence="1">
    <location>
        <begin position="570"/>
        <end position="665"/>
    </location>
</feature>
<dbReference type="Pfam" id="PF20499">
    <property type="entry name" value="DUF6729"/>
    <property type="match status" value="1"/>
</dbReference>
<proteinExistence type="predicted"/>
<dbReference type="GO" id="GO:0000428">
    <property type="term" value="C:DNA-directed RNA polymerase complex"/>
    <property type="evidence" value="ECO:0007669"/>
    <property type="project" value="UniProtKB-KW"/>
</dbReference>
<accession>A0AAD9FJ78</accession>
<evidence type="ECO:0000313" key="4">
    <source>
        <dbReference type="Proteomes" id="UP001228049"/>
    </source>
</evidence>
<comment type="caution">
    <text evidence="3">The sequence shown here is derived from an EMBL/GenBank/DDBJ whole genome shotgun (WGS) entry which is preliminary data.</text>
</comment>
<protein>
    <submittedName>
        <fullName evidence="3">DNA-directed RNA polymerase II subunit RPB1</fullName>
    </submittedName>
</protein>
<keyword evidence="4" id="KW-1185">Reference proteome</keyword>
<dbReference type="Proteomes" id="UP001228049">
    <property type="component" value="Unassembled WGS sequence"/>
</dbReference>
<feature type="compositionally biased region" description="Polar residues" evidence="1">
    <location>
        <begin position="587"/>
        <end position="601"/>
    </location>
</feature>
<organism evidence="3 4">
    <name type="scientific">Dissostichus eleginoides</name>
    <name type="common">Patagonian toothfish</name>
    <name type="synonym">Dissostichus amissus</name>
    <dbReference type="NCBI Taxonomy" id="100907"/>
    <lineage>
        <taxon>Eukaryota</taxon>
        <taxon>Metazoa</taxon>
        <taxon>Chordata</taxon>
        <taxon>Craniata</taxon>
        <taxon>Vertebrata</taxon>
        <taxon>Euteleostomi</taxon>
        <taxon>Actinopterygii</taxon>
        <taxon>Neopterygii</taxon>
        <taxon>Teleostei</taxon>
        <taxon>Neoteleostei</taxon>
        <taxon>Acanthomorphata</taxon>
        <taxon>Eupercaria</taxon>
        <taxon>Perciformes</taxon>
        <taxon>Notothenioidei</taxon>
        <taxon>Nototheniidae</taxon>
        <taxon>Dissostichus</taxon>
    </lineage>
</organism>
<sequence length="863" mass="96093">MHHSGIYTKVREVIDLDSRYYLVGGDYPRCSKCMIPVCPWSTDLLIQLDPAHRNRFPAVLTAQLALDRKCVTMLKPRTVGNSSSYLQHALEEVHSEEWARHTIEYLADCELHKKRSTITQSDVAVYMRPPPFSPLPLAQWFETVHANEILGHLVEMKGIITSTYGRILKLDSIKKKLAGGIADTATWMTNVSNECGEVLNCVLTTGEGAGLEGLCQGIVKRYQDAGEPEPEVIYVDRDCCNETGLTPVLVWFRPWKTQVKLDIFHFMRRFTTGLTTEHHPLYGTFCSKMSSCIFEWDNDDISHLKEAKSSERKKKHAGQAPSEAQVLANISSSELAKHCRRRTRWIEESRALIQDLLKSMWELTDTSGLRLINPESMARVWEVQQKHLPCIQDPPGVELYTKVGSGLQKGSNVLDVLRCGRGSSSVESFHRHQNTFIPGWRSNAMHTQMYMLEGSSRWNMNRAHAAVGLHVSGASQTRIYDVRLKSYLNALSKRVLGCALLPEFIPPGKPTGERIAVEYLLAQSDRGDLLGPQQRSELGTILPDRQVEVQVEECLDITISDAVEILSQRPSEVDTSAPHGAFLLPVSHNTSPHTSSQSLALSPQSDAAESPPEEPRPESTQSISLPADSPDTSTYTTSQYPMPPGPSPASSSHTQGHLPQAPSPAFWQYPMPPALTPASWQYPMPPALTPASWQYPMPPALTPASWQFPEPPGLSPASSSHTQGHLPPAPSTASSSHAQGHLPQAPSPDPWQFPMPPPAFLASSPYQQVPSPIPQHSSVDKSSVDLNRHRKWRHEKSAIEDQVLVARGEPPKKRQIKEDYHYQCQTCGQSKRKNTGHTQLKGKWYCPASGQTIPEWKDSLDKQ</sequence>
<keyword evidence="3" id="KW-0804">Transcription</keyword>
<dbReference type="InterPro" id="IPR046616">
    <property type="entry name" value="DUF6729"/>
</dbReference>
<reference evidence="3" key="1">
    <citation type="submission" date="2023-04" db="EMBL/GenBank/DDBJ databases">
        <title>Chromosome-level genome of Chaenocephalus aceratus.</title>
        <authorList>
            <person name="Park H."/>
        </authorList>
    </citation>
    <scope>NUCLEOTIDE SEQUENCE</scope>
    <source>
        <strain evidence="3">DE</strain>
        <tissue evidence="3">Muscle</tissue>
    </source>
</reference>
<evidence type="ECO:0000313" key="3">
    <source>
        <dbReference type="EMBL" id="KAK1903799.1"/>
    </source>
</evidence>
<keyword evidence="3" id="KW-0240">DNA-directed RNA polymerase</keyword>
<name>A0AAD9FJ78_DISEL</name>
<dbReference type="AlphaFoldDB" id="A0AAD9FJ78"/>
<evidence type="ECO:0000259" key="2">
    <source>
        <dbReference type="Pfam" id="PF20499"/>
    </source>
</evidence>